<protein>
    <submittedName>
        <fullName evidence="1">Uncharacterized protein</fullName>
    </submittedName>
</protein>
<comment type="caution">
    <text evidence="1">The sequence shown here is derived from an EMBL/GenBank/DDBJ whole genome shotgun (WGS) entry which is preliminary data.</text>
</comment>
<gene>
    <name evidence="1" type="ORF">B0188_04605</name>
</gene>
<dbReference type="AlphaFoldDB" id="A0A1T0B4X9"/>
<dbReference type="EMBL" id="MUYB01000016">
    <property type="protein sequence ID" value="OOS05092.1"/>
    <property type="molecule type" value="Genomic_DNA"/>
</dbReference>
<evidence type="ECO:0000313" key="2">
    <source>
        <dbReference type="Proteomes" id="UP000190023"/>
    </source>
</evidence>
<reference evidence="1 2" key="1">
    <citation type="submission" date="2017-02" db="EMBL/GenBank/DDBJ databases">
        <title>Draft genome sequence of Haemophilus felis CCUG 31170 type strain.</title>
        <authorList>
            <person name="Engstrom-Jakobsson H."/>
            <person name="Salva-Serra F."/>
            <person name="Thorell K."/>
            <person name="Gonzales-Siles L."/>
            <person name="Karlsson R."/>
            <person name="Boulund F."/>
            <person name="Engstrand L."/>
            <person name="Kristiansson E."/>
            <person name="Moore E."/>
        </authorList>
    </citation>
    <scope>NUCLEOTIDE SEQUENCE [LARGE SCALE GENOMIC DNA]</scope>
    <source>
        <strain evidence="1 2">CCUG 31170</strain>
    </source>
</reference>
<dbReference type="OrthoDB" id="9894688at2"/>
<name>A0A1T0B4X9_9PAST</name>
<dbReference type="STRING" id="123822.B0188_04605"/>
<keyword evidence="2" id="KW-1185">Reference proteome</keyword>
<proteinExistence type="predicted"/>
<dbReference type="Proteomes" id="UP000190023">
    <property type="component" value="Unassembled WGS sequence"/>
</dbReference>
<sequence>MKVRSVVQFSPKALALMEKYPLMSELLTTTFVNTGYQVLGDRDYDPYALLKANLSTLLTRNQSLGKQVSANVMLSTLATENPNDYGWNALGETIGTFGSHKISNINFGNKYGNYILRPIISGGTGEYLGDPQRLKQNFNNLDNYLNLPTMENKKDEK</sequence>
<accession>A0A1T0B4X9</accession>
<organism evidence="1 2">
    <name type="scientific">[Haemophilus] felis</name>
    <dbReference type="NCBI Taxonomy" id="123822"/>
    <lineage>
        <taxon>Bacteria</taxon>
        <taxon>Pseudomonadati</taxon>
        <taxon>Pseudomonadota</taxon>
        <taxon>Gammaproteobacteria</taxon>
        <taxon>Pasteurellales</taxon>
        <taxon>Pasteurellaceae</taxon>
    </lineage>
</organism>
<evidence type="ECO:0000313" key="1">
    <source>
        <dbReference type="EMBL" id="OOS05092.1"/>
    </source>
</evidence>